<accession>A0AAV3PN08</accession>
<name>A0AAV3PN08_LITER</name>
<keyword evidence="3" id="KW-1185">Reference proteome</keyword>
<dbReference type="AlphaFoldDB" id="A0AAV3PN08"/>
<reference evidence="2 3" key="1">
    <citation type="submission" date="2024-01" db="EMBL/GenBank/DDBJ databases">
        <title>The complete chloroplast genome sequence of Lithospermum erythrorhizon: insights into the phylogenetic relationship among Boraginaceae species and the maternal lineages of purple gromwells.</title>
        <authorList>
            <person name="Okada T."/>
            <person name="Watanabe K."/>
        </authorList>
    </citation>
    <scope>NUCLEOTIDE SEQUENCE [LARGE SCALE GENOMIC DNA]</scope>
</reference>
<evidence type="ECO:0000313" key="2">
    <source>
        <dbReference type="EMBL" id="GAA0152625.1"/>
    </source>
</evidence>
<feature type="compositionally biased region" description="Basic and acidic residues" evidence="1">
    <location>
        <begin position="135"/>
        <end position="146"/>
    </location>
</feature>
<evidence type="ECO:0000256" key="1">
    <source>
        <dbReference type="SAM" id="MobiDB-lite"/>
    </source>
</evidence>
<protein>
    <submittedName>
        <fullName evidence="2">Uncharacterized protein</fullName>
    </submittedName>
</protein>
<organism evidence="2 3">
    <name type="scientific">Lithospermum erythrorhizon</name>
    <name type="common">Purple gromwell</name>
    <name type="synonym">Lithospermum officinale var. erythrorhizon</name>
    <dbReference type="NCBI Taxonomy" id="34254"/>
    <lineage>
        <taxon>Eukaryota</taxon>
        <taxon>Viridiplantae</taxon>
        <taxon>Streptophyta</taxon>
        <taxon>Embryophyta</taxon>
        <taxon>Tracheophyta</taxon>
        <taxon>Spermatophyta</taxon>
        <taxon>Magnoliopsida</taxon>
        <taxon>eudicotyledons</taxon>
        <taxon>Gunneridae</taxon>
        <taxon>Pentapetalae</taxon>
        <taxon>asterids</taxon>
        <taxon>lamiids</taxon>
        <taxon>Boraginales</taxon>
        <taxon>Boraginaceae</taxon>
        <taxon>Boraginoideae</taxon>
        <taxon>Lithospermeae</taxon>
        <taxon>Lithospermum</taxon>
    </lineage>
</organism>
<evidence type="ECO:0000313" key="3">
    <source>
        <dbReference type="Proteomes" id="UP001454036"/>
    </source>
</evidence>
<sequence length="194" mass="22161">MSRKRKSHSPLEDELPDEFFELEELEPWWREEGTIYNFPKDYGLTGICFLFYKKPMTSLNNGLVHLKTQQDVDDMLEWTKGIKKIGIYVTHPSRKLAKSLILGEMYVDFKRKWPKATFKEIGDEKVMLLGYRGDGGSKKDEGDKETNVFGNAEDSVEGVEVQGPNVQEPDDVVPYASEVVGDDVERPEVQGPQV</sequence>
<dbReference type="Proteomes" id="UP001454036">
    <property type="component" value="Unassembled WGS sequence"/>
</dbReference>
<comment type="caution">
    <text evidence="2">The sequence shown here is derived from an EMBL/GenBank/DDBJ whole genome shotgun (WGS) entry which is preliminary data.</text>
</comment>
<proteinExistence type="predicted"/>
<dbReference type="EMBL" id="BAABME010002018">
    <property type="protein sequence ID" value="GAA0152625.1"/>
    <property type="molecule type" value="Genomic_DNA"/>
</dbReference>
<feature type="region of interest" description="Disordered" evidence="1">
    <location>
        <begin position="134"/>
        <end position="172"/>
    </location>
</feature>
<gene>
    <name evidence="2" type="ORF">LIER_11057</name>
</gene>